<dbReference type="GeneTree" id="ENSGT00940000163031"/>
<feature type="region of interest" description="Disordered" evidence="1">
    <location>
        <begin position="1033"/>
        <end position="1243"/>
    </location>
</feature>
<dbReference type="AlphaFoldDB" id="A0A673XJ34"/>
<name>A0A673XJ34_SALTR</name>
<dbReference type="InParanoid" id="A0A673XJ34"/>
<dbReference type="GeneID" id="115161256"/>
<dbReference type="Ensembl" id="ENSSTUT00000021445.1">
    <property type="protein sequence ID" value="ENSSTUP00000020401.1"/>
    <property type="gene ID" value="ENSSTUG00000009069.1"/>
</dbReference>
<dbReference type="OMA" id="SHANPRI"/>
<evidence type="ECO:0000256" key="1">
    <source>
        <dbReference type="SAM" id="MobiDB-lite"/>
    </source>
</evidence>
<feature type="compositionally biased region" description="Low complexity" evidence="1">
    <location>
        <begin position="980"/>
        <end position="996"/>
    </location>
</feature>
<feature type="region of interest" description="Disordered" evidence="1">
    <location>
        <begin position="302"/>
        <end position="592"/>
    </location>
</feature>
<feature type="compositionally biased region" description="Pro residues" evidence="1">
    <location>
        <begin position="193"/>
        <end position="209"/>
    </location>
</feature>
<sequence length="1243" mass="133107">MESFPGDGEGSLDDLTGGKRKSKLKTLKMRLFGRTKRETKFSQSASDITEAEALGSAENLCSVVLGSRALSHDSIFLPNQDLSSPEQPRVLSQENVQGRIKELQMKLLQQNMHLGPPPLVLPIKHPEDLGGSSEDDGLPHSPPEISIGNNGAPRGLSYKFPAPPRHHSSLSLAGTGSEKEVQASSQLLSRPLSPVPKPPLTNSVPPTPSAPHSAFSPALDFSTPAQFTPCLDNSAARHRMSIKPRNQRASAKNKRLNMTESRPRLESLNNFNQPLIKEEEGPAITGGRTRLRCHSTLILKVQQGGSTTPTAPPELTPLKSSSTEVEGSPKKPTLPCKPSPKEQPHPGVPVVSPAPVTRQLPGAKQPQPSSVTTVQDLRYTPQQQTLNQSLRDPKPLDPSQTKRDVLSKSGVPDSTSSNEGSPKDEPLLAARPTASLTSVVTLRTSSLRSKSETRAGGQSTTQPPAGQEDTGQAEPMSTGGAPKPGSGPFLFSINSAKGRETPRMGSGGFLVVVEEAGDGAKREGREEGTEVKLTPSNASQRGQEQQRGRQERDKPKEEELTAIDMEGKVSEGEEVEEESGEGVEDAVEAKEETEVDGKIAFGVNLRSISLSPRVQAEATTNQSDLKIKHHSAEVGALLLAPYTPSSKPTGFEGLRDTPPTRANSMPKKLYTNNWDAPTTLSSPRGMAGSLREADTATPAQPTPSLLIKEDQTLPVLPIEAQATSSAPQNPPTAPQAAPQAAVSWMSMAWGKTRGLQQLFTSSLPREFTGMQSPTQPQAQTTTQPHTPSLARIVMQTQRQNATQPQTTTPPQAQTTTQPQSQTTMQPLTAKLLQSQNAVQPPQTAAQAPTQTTKLPVTQTTTPPQAQTTKLPVTQTTTPLQAQTTKLPVTQTTMPPPAQTTKLPVTQTTTPLQAQTTKLPVTQTTTPPQAQTTKLPVTQTTKHLQTTKTPQTQNATQPQTMTQQSTQNSKPSTQTSNQINTRAAQPTATQPLAQSTQRSVSQVTPQSSRRANQPTLCSTPQTQAQITLRIAPMGATSTQPPAPSTLSSSPRSTPSQPPWSAQGLNPIPQPKPALAPTTTPVQLLVRGEKFPSDQRNSEGLAVSTEERVDRDRPLTVGGTAAFLEKRAESTPPAGSKVELRRTRTPPESQPTAELAAPPKATTTHRDAKDAKLDRRPESSPTIVAGRLADREDKWLRKNMPTSLSPSSSPSSSSPLQTISDSGGQPSWMELAKRKSMAWNDKTMD</sequence>
<feature type="compositionally biased region" description="Basic and acidic residues" evidence="1">
    <location>
        <begin position="1162"/>
        <end position="1176"/>
    </location>
</feature>
<evidence type="ECO:0000313" key="4">
    <source>
        <dbReference type="Proteomes" id="UP000472277"/>
    </source>
</evidence>
<feature type="region of interest" description="Disordered" evidence="1">
    <location>
        <begin position="117"/>
        <end position="213"/>
    </location>
</feature>
<dbReference type="InterPro" id="IPR026713">
    <property type="entry name" value="CRACD-like"/>
</dbReference>
<feature type="region of interest" description="Disordered" evidence="1">
    <location>
        <begin position="797"/>
        <end position="1020"/>
    </location>
</feature>
<feature type="region of interest" description="Disordered" evidence="1">
    <location>
        <begin position="766"/>
        <end position="785"/>
    </location>
</feature>
<feature type="compositionally biased region" description="Basic and acidic residues" evidence="1">
    <location>
        <begin position="1085"/>
        <end position="1095"/>
    </location>
</feature>
<feature type="compositionally biased region" description="Low complexity" evidence="1">
    <location>
        <begin position="1201"/>
        <end position="1214"/>
    </location>
</feature>
<gene>
    <name evidence="3" type="primary">LOC115161256</name>
</gene>
<feature type="compositionally biased region" description="Polar residues" evidence="1">
    <location>
        <begin position="670"/>
        <end position="682"/>
    </location>
</feature>
<feature type="compositionally biased region" description="Basic residues" evidence="1">
    <location>
        <begin position="237"/>
        <end position="255"/>
    </location>
</feature>
<dbReference type="InterPro" id="IPR028030">
    <property type="entry name" value="DUF4592"/>
</dbReference>
<feature type="compositionally biased region" description="Polar residues" evidence="1">
    <location>
        <begin position="997"/>
        <end position="1020"/>
    </location>
</feature>
<dbReference type="RefSeq" id="XP_029567948.1">
    <property type="nucleotide sequence ID" value="XM_029712088.1"/>
</dbReference>
<feature type="compositionally biased region" description="Polar residues" evidence="1">
    <location>
        <begin position="366"/>
        <end position="390"/>
    </location>
</feature>
<feature type="compositionally biased region" description="Low complexity" evidence="1">
    <location>
        <begin position="839"/>
        <end position="966"/>
    </location>
</feature>
<dbReference type="PANTHER" id="PTHR47743:SF1">
    <property type="entry name" value="CRACD-LIKE PROTEIN"/>
    <property type="match status" value="1"/>
</dbReference>
<feature type="compositionally biased region" description="Basic and acidic residues" evidence="1">
    <location>
        <begin position="544"/>
        <end position="571"/>
    </location>
</feature>
<feature type="compositionally biased region" description="Basic and acidic residues" evidence="1">
    <location>
        <begin position="1103"/>
        <end position="1112"/>
    </location>
</feature>
<dbReference type="Proteomes" id="UP000472277">
    <property type="component" value="Chromosome 24"/>
</dbReference>
<dbReference type="PANTHER" id="PTHR47743">
    <property type="entry name" value="KIAA1210 / KIAA1211 FAMILY MEMBER"/>
    <property type="match status" value="1"/>
</dbReference>
<feature type="compositionally biased region" description="Acidic residues" evidence="1">
    <location>
        <begin position="572"/>
        <end position="586"/>
    </location>
</feature>
<feature type="compositionally biased region" description="Polar residues" evidence="1">
    <location>
        <begin position="967"/>
        <end position="979"/>
    </location>
</feature>
<feature type="compositionally biased region" description="Low complexity" evidence="1">
    <location>
        <begin position="435"/>
        <end position="448"/>
    </location>
</feature>
<organism evidence="3 4">
    <name type="scientific">Salmo trutta</name>
    <name type="common">Brown trout</name>
    <dbReference type="NCBI Taxonomy" id="8032"/>
    <lineage>
        <taxon>Eukaryota</taxon>
        <taxon>Metazoa</taxon>
        <taxon>Chordata</taxon>
        <taxon>Craniata</taxon>
        <taxon>Vertebrata</taxon>
        <taxon>Euteleostomi</taxon>
        <taxon>Actinopterygii</taxon>
        <taxon>Neopterygii</taxon>
        <taxon>Teleostei</taxon>
        <taxon>Protacanthopterygii</taxon>
        <taxon>Salmoniformes</taxon>
        <taxon>Salmonidae</taxon>
        <taxon>Salmoninae</taxon>
        <taxon>Salmo</taxon>
    </lineage>
</organism>
<feature type="domain" description="DUF4592" evidence="2">
    <location>
        <begin position="110"/>
        <end position="252"/>
    </location>
</feature>
<feature type="compositionally biased region" description="Basic and acidic residues" evidence="1">
    <location>
        <begin position="518"/>
        <end position="530"/>
    </location>
</feature>
<feature type="compositionally biased region" description="Low complexity" evidence="1">
    <location>
        <begin position="1034"/>
        <end position="1053"/>
    </location>
</feature>
<keyword evidence="4" id="KW-1185">Reference proteome</keyword>
<feature type="compositionally biased region" description="Low complexity" evidence="1">
    <location>
        <begin position="797"/>
        <end position="828"/>
    </location>
</feature>
<proteinExistence type="predicted"/>
<reference evidence="3" key="1">
    <citation type="submission" date="2025-08" db="UniProtKB">
        <authorList>
            <consortium name="Ensembl"/>
        </authorList>
    </citation>
    <scope>IDENTIFICATION</scope>
</reference>
<evidence type="ECO:0000313" key="3">
    <source>
        <dbReference type="Ensembl" id="ENSSTUP00000020401.1"/>
    </source>
</evidence>
<accession>A0A673XJ34</accession>
<reference evidence="3" key="2">
    <citation type="submission" date="2025-09" db="UniProtKB">
        <authorList>
            <consortium name="Ensembl"/>
        </authorList>
    </citation>
    <scope>IDENTIFICATION</scope>
</reference>
<protein>
    <submittedName>
        <fullName evidence="3">Proteoglycan 4-like</fullName>
    </submittedName>
</protein>
<feature type="region of interest" description="Disordered" evidence="1">
    <location>
        <begin position="639"/>
        <end position="705"/>
    </location>
</feature>
<feature type="compositionally biased region" description="Basic and acidic residues" evidence="1">
    <location>
        <begin position="391"/>
        <end position="406"/>
    </location>
</feature>
<dbReference type="Pfam" id="PF15262">
    <property type="entry name" value="DUF4592"/>
    <property type="match status" value="1"/>
</dbReference>
<feature type="region of interest" description="Disordered" evidence="1">
    <location>
        <begin position="237"/>
        <end position="265"/>
    </location>
</feature>
<evidence type="ECO:0000259" key="2">
    <source>
        <dbReference type="Pfam" id="PF15262"/>
    </source>
</evidence>
<feature type="compositionally biased region" description="Low complexity" evidence="1">
    <location>
        <begin position="771"/>
        <end position="785"/>
    </location>
</feature>